<dbReference type="InterPro" id="IPR020449">
    <property type="entry name" value="Tscrpt_reg_AraC-type_HTH"/>
</dbReference>
<dbReference type="RefSeq" id="WP_161836578.1">
    <property type="nucleotide sequence ID" value="NZ_CP048000.1"/>
</dbReference>
<accession>A0A6P1TI68</accession>
<dbReference type="Proteomes" id="UP000464314">
    <property type="component" value="Chromosome"/>
</dbReference>
<feature type="domain" description="HTH araC/xylS-type" evidence="4">
    <location>
        <begin position="195"/>
        <end position="293"/>
    </location>
</feature>
<dbReference type="GO" id="GO:0043565">
    <property type="term" value="F:sequence-specific DNA binding"/>
    <property type="evidence" value="ECO:0007669"/>
    <property type="project" value="InterPro"/>
</dbReference>
<gene>
    <name evidence="5" type="ORF">Ana3638_02120</name>
</gene>
<keyword evidence="2" id="KW-0238">DNA-binding</keyword>
<evidence type="ECO:0000256" key="2">
    <source>
        <dbReference type="ARBA" id="ARBA00023125"/>
    </source>
</evidence>
<reference evidence="5 6" key="1">
    <citation type="submission" date="2020-01" db="EMBL/GenBank/DDBJ databases">
        <title>Genome analysis of Anaerocolumna sp. CBA3638.</title>
        <authorList>
            <person name="Kim J."/>
            <person name="Roh S.W."/>
        </authorList>
    </citation>
    <scope>NUCLEOTIDE SEQUENCE [LARGE SCALE GENOMIC DNA]</scope>
    <source>
        <strain evidence="5 6">CBA3638</strain>
    </source>
</reference>
<sequence>MEYTYYVEKKDMIGDLPLPFSVHNQVSNGAVTMAYAHIHDYIEILYALSGEYRILLNNKDYYFSTGDMVLINSNEIHNIISLSEGYNNYIVIKFEPEILYTTTQSVFEMKYVMPFILNESTHQKVFKKEEIECSVIPEIIKGISKEYAEKKYGYELAIRADIFNLFLFILRRWNAQNIDLNINQNMNKDMVRRMQVVFDYVENNYQNDITSLDMADICSLSYSYFSRAFKKIIKKNFKEYLNYVRISKAEKLLSTSDLNITEIALAVGFSTSSYFISQFKQFKGITPKQFQNKYMRSELVK</sequence>
<evidence type="ECO:0000256" key="3">
    <source>
        <dbReference type="ARBA" id="ARBA00023163"/>
    </source>
</evidence>
<evidence type="ECO:0000259" key="4">
    <source>
        <dbReference type="PROSITE" id="PS01124"/>
    </source>
</evidence>
<protein>
    <submittedName>
        <fullName evidence="5">Helix-turn-helix domain-containing protein</fullName>
    </submittedName>
</protein>
<dbReference type="Pfam" id="PF02311">
    <property type="entry name" value="AraC_binding"/>
    <property type="match status" value="1"/>
</dbReference>
<dbReference type="AlphaFoldDB" id="A0A6P1TI68"/>
<dbReference type="SMART" id="SM00342">
    <property type="entry name" value="HTH_ARAC"/>
    <property type="match status" value="1"/>
</dbReference>
<dbReference type="PROSITE" id="PS01124">
    <property type="entry name" value="HTH_ARAC_FAMILY_2"/>
    <property type="match status" value="1"/>
</dbReference>
<organism evidence="5 6">
    <name type="scientific">Anaerocolumna sedimenticola</name>
    <dbReference type="NCBI Taxonomy" id="2696063"/>
    <lineage>
        <taxon>Bacteria</taxon>
        <taxon>Bacillati</taxon>
        <taxon>Bacillota</taxon>
        <taxon>Clostridia</taxon>
        <taxon>Lachnospirales</taxon>
        <taxon>Lachnospiraceae</taxon>
        <taxon>Anaerocolumna</taxon>
    </lineage>
</organism>
<name>A0A6P1TI68_9FIRM</name>
<dbReference type="InterPro" id="IPR009057">
    <property type="entry name" value="Homeodomain-like_sf"/>
</dbReference>
<dbReference type="InterPro" id="IPR018060">
    <property type="entry name" value="HTH_AraC"/>
</dbReference>
<dbReference type="InterPro" id="IPR037923">
    <property type="entry name" value="HTH-like"/>
</dbReference>
<dbReference type="SUPFAM" id="SSF46689">
    <property type="entry name" value="Homeodomain-like"/>
    <property type="match status" value="2"/>
</dbReference>
<keyword evidence="1" id="KW-0805">Transcription regulation</keyword>
<dbReference type="InterPro" id="IPR018062">
    <property type="entry name" value="HTH_AraC-typ_CS"/>
</dbReference>
<dbReference type="InterPro" id="IPR014710">
    <property type="entry name" value="RmlC-like_jellyroll"/>
</dbReference>
<evidence type="ECO:0000256" key="1">
    <source>
        <dbReference type="ARBA" id="ARBA00023015"/>
    </source>
</evidence>
<dbReference type="InterPro" id="IPR003313">
    <property type="entry name" value="AraC-bd"/>
</dbReference>
<keyword evidence="3" id="KW-0804">Transcription</keyword>
<dbReference type="KEGG" id="anr:Ana3638_02120"/>
<dbReference type="SUPFAM" id="SSF51215">
    <property type="entry name" value="Regulatory protein AraC"/>
    <property type="match status" value="1"/>
</dbReference>
<dbReference type="Pfam" id="PF12833">
    <property type="entry name" value="HTH_18"/>
    <property type="match status" value="1"/>
</dbReference>
<dbReference type="PANTHER" id="PTHR43280:SF28">
    <property type="entry name" value="HTH-TYPE TRANSCRIPTIONAL ACTIVATOR RHAS"/>
    <property type="match status" value="1"/>
</dbReference>
<keyword evidence="6" id="KW-1185">Reference proteome</keyword>
<proteinExistence type="predicted"/>
<evidence type="ECO:0000313" key="5">
    <source>
        <dbReference type="EMBL" id="QHQ59741.1"/>
    </source>
</evidence>
<dbReference type="EMBL" id="CP048000">
    <property type="protein sequence ID" value="QHQ59741.1"/>
    <property type="molecule type" value="Genomic_DNA"/>
</dbReference>
<dbReference type="Gene3D" id="2.60.120.10">
    <property type="entry name" value="Jelly Rolls"/>
    <property type="match status" value="1"/>
</dbReference>
<dbReference type="GO" id="GO:0003700">
    <property type="term" value="F:DNA-binding transcription factor activity"/>
    <property type="evidence" value="ECO:0007669"/>
    <property type="project" value="InterPro"/>
</dbReference>
<dbReference type="PANTHER" id="PTHR43280">
    <property type="entry name" value="ARAC-FAMILY TRANSCRIPTIONAL REGULATOR"/>
    <property type="match status" value="1"/>
</dbReference>
<dbReference type="PRINTS" id="PR00032">
    <property type="entry name" value="HTHARAC"/>
</dbReference>
<dbReference type="PROSITE" id="PS00041">
    <property type="entry name" value="HTH_ARAC_FAMILY_1"/>
    <property type="match status" value="1"/>
</dbReference>
<dbReference type="Gene3D" id="1.10.10.60">
    <property type="entry name" value="Homeodomain-like"/>
    <property type="match status" value="2"/>
</dbReference>
<evidence type="ECO:0000313" key="6">
    <source>
        <dbReference type="Proteomes" id="UP000464314"/>
    </source>
</evidence>